<comment type="similarity">
    <text evidence="3">Belongs to the inositol 1,4,5-trisphosphate 5-phosphatase type II family.</text>
</comment>
<dbReference type="Gene3D" id="2.60.40.10">
    <property type="entry name" value="Immunoglobulins"/>
    <property type="match status" value="1"/>
</dbReference>
<dbReference type="GO" id="GO:0030670">
    <property type="term" value="C:phagocytic vesicle membrane"/>
    <property type="evidence" value="ECO:0007669"/>
    <property type="project" value="UniProtKB-SubCell"/>
</dbReference>
<keyword evidence="12" id="KW-1185">Reference proteome</keyword>
<accession>A0A8S4PZ90</accession>
<dbReference type="PROSITE" id="PS50238">
    <property type="entry name" value="RHOGAP"/>
    <property type="match status" value="1"/>
</dbReference>
<dbReference type="GO" id="GO:0046856">
    <property type="term" value="P:phosphatidylinositol dephosphorylation"/>
    <property type="evidence" value="ECO:0007669"/>
    <property type="project" value="InterPro"/>
</dbReference>
<dbReference type="InterPro" id="IPR008936">
    <property type="entry name" value="Rho_GTPase_activation_prot"/>
</dbReference>
<dbReference type="Gene3D" id="1.10.555.10">
    <property type="entry name" value="Rho GTPase activation protein"/>
    <property type="match status" value="1"/>
</dbReference>
<keyword evidence="7" id="KW-0443">Lipid metabolism</keyword>
<dbReference type="InterPro" id="IPR037793">
    <property type="entry name" value="OCRL1/INPP5B_INPP5c"/>
</dbReference>
<dbReference type="EC" id="3.1.3.36" evidence="4"/>
<dbReference type="InterPro" id="IPR046985">
    <property type="entry name" value="IP5"/>
</dbReference>
<sequence>MSSYSELKNFIQLHLGADEKCTACIQGELMLDIVKVGRVLAIVTRKGDHGLFVYTTKESVPTSSNSLQLEVATPINAEFKYNIDTEASTAEILVVGISNDKVNLKFQFPKSSRSNDFFTQLKKAIDVHSQSAAFGLPPSYSWISEHYPVSPEPSKQLDMTSNWFTDEDTKPKDEAENQFSVGFEDNFSDMPINTSSVPSNKDRMASNTTHTSINTARMSLSGGKVHDFEKSIEHLEKEMTDSMEQRMKDSEAAPLPMDKFIRMFMAMREAEYTDIHNFKVFCGTWNTNGQAASADLKPWLSYDEEPPDIYALGFQELDLSKEAFLFAESPKEDEWFEQCRKALHPSATYKKLKLIRLVGMMLIVFVKKDIIDQIRSVSAETVGTGIMGMMGNKGGVSIRLDINSTSICFVNCHLAAHTEEYERRNQDFRDINSRMSFRNLQTPLNISDHDIVYWIGDLNYRLSELDVDQVKKYIELTDFKTLLEHDQLHRQHLAKKVFLGYREGDITFQPTYKYDTGTDNWDTSEKCRAPAWCDRVLFKGRNIKQLEYRSHPLLRISDHKPVSALFEMGTKVTNTKREKQVLEDVLKKKDKLENEFLPAAKLDKLELKFENVQFIQPQEQTIEVTNVGQVPLQFEFINKLNESRPCKPWLSPRPTKGFIMPNDSLSVEFEVYIDKNTAPGLNTQQDKIEDILVLHLEGGKDFFVSVTGNYIPSTFGSSIEALVHMYSYIRDVSTAELIELESSSSEASTPSPQKGEPFDIPKELWRLVDHLNTYGLEEENIFQMPGLHSEIQLIRDCLDTGVPEAIPGTIHSVAEALLIFIESLSEPVIPYDSYQKCLDASQSFIQCKQVLQQIPISHRNVFKYVTAFLRKLLQFKDSNLLDVKFLAQVFGGFFLRSPTPTTDRPLSQQMERQLKSQMANEDRRKSAFMYHFLTNDYDEQ</sequence>
<dbReference type="SMART" id="SM00324">
    <property type="entry name" value="RhoGAP"/>
    <property type="match status" value="1"/>
</dbReference>
<dbReference type="InterPro" id="IPR048869">
    <property type="entry name" value="OCRL-1_2_ASH"/>
</dbReference>
<dbReference type="Pfam" id="PF00620">
    <property type="entry name" value="RhoGAP"/>
    <property type="match status" value="1"/>
</dbReference>
<evidence type="ECO:0000256" key="8">
    <source>
        <dbReference type="ARBA" id="ARBA00023136"/>
    </source>
</evidence>
<dbReference type="InterPro" id="IPR000198">
    <property type="entry name" value="RhoGAP_dom"/>
</dbReference>
<keyword evidence="6" id="KW-0378">Hydrolase</keyword>
<dbReference type="Gene3D" id="3.60.10.10">
    <property type="entry name" value="Endonuclease/exonuclease/phosphatase"/>
    <property type="match status" value="1"/>
</dbReference>
<evidence type="ECO:0000313" key="11">
    <source>
        <dbReference type="EMBL" id="CAH1799294.1"/>
    </source>
</evidence>
<keyword evidence="9" id="KW-0968">Cytoplasmic vesicle</keyword>
<dbReference type="GO" id="GO:0031901">
    <property type="term" value="C:early endosome membrane"/>
    <property type="evidence" value="ECO:0007669"/>
    <property type="project" value="UniProtKB-SubCell"/>
</dbReference>
<feature type="domain" description="Rho-GAP" evidence="10">
    <location>
        <begin position="738"/>
        <end position="940"/>
    </location>
</feature>
<dbReference type="PANTHER" id="PTHR11200">
    <property type="entry name" value="INOSITOL 5-PHOSPHATASE"/>
    <property type="match status" value="1"/>
</dbReference>
<evidence type="ECO:0000313" key="12">
    <source>
        <dbReference type="Proteomes" id="UP000749559"/>
    </source>
</evidence>
<dbReference type="CDD" id="cd09093">
    <property type="entry name" value="INPP5c_INPP5B"/>
    <property type="match status" value="1"/>
</dbReference>
<evidence type="ECO:0000256" key="3">
    <source>
        <dbReference type="ARBA" id="ARBA00005910"/>
    </source>
</evidence>
<evidence type="ECO:0000256" key="4">
    <source>
        <dbReference type="ARBA" id="ARBA00013044"/>
    </source>
</evidence>
<evidence type="ECO:0000259" key="10">
    <source>
        <dbReference type="PROSITE" id="PS50238"/>
    </source>
</evidence>
<evidence type="ECO:0000256" key="7">
    <source>
        <dbReference type="ARBA" id="ARBA00023098"/>
    </source>
</evidence>
<dbReference type="SUPFAM" id="SSF56219">
    <property type="entry name" value="DNase I-like"/>
    <property type="match status" value="1"/>
</dbReference>
<dbReference type="FunFam" id="2.60.40.10:FF:000132">
    <property type="entry name" value="Inositol polyphosphate 5-phosphatase OCRL-1 isoform b"/>
    <property type="match status" value="1"/>
</dbReference>
<evidence type="ECO:0000256" key="5">
    <source>
        <dbReference type="ARBA" id="ARBA00022753"/>
    </source>
</evidence>
<comment type="subcellular location">
    <subcellularLocation>
        <location evidence="2">Cytoplasmic vesicle</location>
        <location evidence="2">Phagosome membrane</location>
    </subcellularLocation>
    <subcellularLocation>
        <location evidence="1">Early endosome membrane</location>
    </subcellularLocation>
</comment>
<dbReference type="FunFam" id="3.60.10.10:FF:000004">
    <property type="entry name" value="Type II inositol 1,4,5-trisphosphate 5-phosphatase"/>
    <property type="match status" value="1"/>
</dbReference>
<dbReference type="Gene3D" id="2.30.29.110">
    <property type="match status" value="1"/>
</dbReference>
<dbReference type="InterPro" id="IPR013783">
    <property type="entry name" value="Ig-like_fold"/>
</dbReference>
<dbReference type="Pfam" id="PF16776">
    <property type="entry name" value="INPP5B_PH"/>
    <property type="match status" value="1"/>
</dbReference>
<organism evidence="11 12">
    <name type="scientific">Owenia fusiformis</name>
    <name type="common">Polychaete worm</name>
    <dbReference type="NCBI Taxonomy" id="6347"/>
    <lineage>
        <taxon>Eukaryota</taxon>
        <taxon>Metazoa</taxon>
        <taxon>Spiralia</taxon>
        <taxon>Lophotrochozoa</taxon>
        <taxon>Annelida</taxon>
        <taxon>Polychaeta</taxon>
        <taxon>Sedentaria</taxon>
        <taxon>Canalipalpata</taxon>
        <taxon>Sabellida</taxon>
        <taxon>Oweniida</taxon>
        <taxon>Oweniidae</taxon>
        <taxon>Owenia</taxon>
    </lineage>
</organism>
<keyword evidence="5" id="KW-0967">Endosome</keyword>
<dbReference type="InterPro" id="IPR000300">
    <property type="entry name" value="IPPc"/>
</dbReference>
<name>A0A8S4PZ90_OWEFU</name>
<dbReference type="Pfam" id="PF21310">
    <property type="entry name" value="OCRL-like_ASH"/>
    <property type="match status" value="1"/>
</dbReference>
<dbReference type="Proteomes" id="UP000749559">
    <property type="component" value="Unassembled WGS sequence"/>
</dbReference>
<dbReference type="GO" id="GO:0007165">
    <property type="term" value="P:signal transduction"/>
    <property type="evidence" value="ECO:0007669"/>
    <property type="project" value="InterPro"/>
</dbReference>
<dbReference type="EMBL" id="CAIIXF020000011">
    <property type="protein sequence ID" value="CAH1799294.1"/>
    <property type="molecule type" value="Genomic_DNA"/>
</dbReference>
<evidence type="ECO:0000256" key="9">
    <source>
        <dbReference type="ARBA" id="ARBA00023329"/>
    </source>
</evidence>
<dbReference type="SUPFAM" id="SSF48350">
    <property type="entry name" value="GTPase activation domain, GAP"/>
    <property type="match status" value="1"/>
</dbReference>
<dbReference type="OrthoDB" id="7862313at2759"/>
<dbReference type="GO" id="GO:0052745">
    <property type="term" value="F:inositol phosphate phosphatase activity"/>
    <property type="evidence" value="ECO:0007669"/>
    <property type="project" value="InterPro"/>
</dbReference>
<dbReference type="SMART" id="SM00128">
    <property type="entry name" value="IPPc"/>
    <property type="match status" value="1"/>
</dbReference>
<dbReference type="FunFam" id="1.10.555.10:FF:000012">
    <property type="entry name" value="Putative inositol polyphosphate 5-phosphatase OCRL-1"/>
    <property type="match status" value="1"/>
</dbReference>
<evidence type="ECO:0000256" key="6">
    <source>
        <dbReference type="ARBA" id="ARBA00022801"/>
    </source>
</evidence>
<dbReference type="PANTHER" id="PTHR11200:SF300">
    <property type="entry name" value="TYPE II INOSITOL 1,4,5-TRISPHOSPHATE 5-PHOSPHATASE"/>
    <property type="match status" value="1"/>
</dbReference>
<dbReference type="InterPro" id="IPR036691">
    <property type="entry name" value="Endo/exonu/phosph_ase_sf"/>
</dbReference>
<gene>
    <name evidence="11" type="ORF">OFUS_LOCUS23320</name>
</gene>
<comment type="caution">
    <text evidence="11">The sequence shown here is derived from an EMBL/GenBank/DDBJ whole genome shotgun (WGS) entry which is preliminary data.</text>
</comment>
<reference evidence="11" key="1">
    <citation type="submission" date="2022-03" db="EMBL/GenBank/DDBJ databases">
        <authorList>
            <person name="Martin C."/>
        </authorList>
    </citation>
    <scope>NUCLEOTIDE SEQUENCE</scope>
</reference>
<dbReference type="GO" id="GO:0004439">
    <property type="term" value="F:phosphatidylinositol-4,5-bisphosphate 5-phosphatase activity"/>
    <property type="evidence" value="ECO:0007669"/>
    <property type="project" value="UniProtKB-EC"/>
</dbReference>
<keyword evidence="8" id="KW-0472">Membrane</keyword>
<dbReference type="AlphaFoldDB" id="A0A8S4PZ90"/>
<protein>
    <recommendedName>
        <fullName evidence="4">phosphoinositide 5-phosphatase</fullName>
        <ecNumber evidence="4">3.1.3.36</ecNumber>
    </recommendedName>
</protein>
<dbReference type="Pfam" id="PF22669">
    <property type="entry name" value="Exo_endo_phos2"/>
    <property type="match status" value="1"/>
</dbReference>
<dbReference type="CDD" id="cd04380">
    <property type="entry name" value="RhoGAP_OCRL1"/>
    <property type="match status" value="1"/>
</dbReference>
<dbReference type="InterPro" id="IPR047078">
    <property type="entry name" value="RhoGAP_OCRL1"/>
</dbReference>
<evidence type="ECO:0000256" key="2">
    <source>
        <dbReference type="ARBA" id="ARBA00004580"/>
    </source>
</evidence>
<proteinExistence type="inferred from homology"/>
<dbReference type="InterPro" id="IPR031896">
    <property type="entry name" value="INPP5B_PH_dom"/>
</dbReference>
<evidence type="ECO:0000256" key="1">
    <source>
        <dbReference type="ARBA" id="ARBA00004146"/>
    </source>
</evidence>